<accession>A0A840QSZ6</accession>
<dbReference type="Proteomes" id="UP000551878">
    <property type="component" value="Unassembled WGS sequence"/>
</dbReference>
<dbReference type="CDD" id="cd00586">
    <property type="entry name" value="4HBT"/>
    <property type="match status" value="1"/>
</dbReference>
<organism evidence="3 4">
    <name type="scientific">Texcoconibacillus texcoconensis</name>
    <dbReference type="NCBI Taxonomy" id="1095777"/>
    <lineage>
        <taxon>Bacteria</taxon>
        <taxon>Bacillati</taxon>
        <taxon>Bacillota</taxon>
        <taxon>Bacilli</taxon>
        <taxon>Bacillales</taxon>
        <taxon>Bacillaceae</taxon>
        <taxon>Texcoconibacillus</taxon>
    </lineage>
</organism>
<dbReference type="EMBL" id="JACHHB010000013">
    <property type="protein sequence ID" value="MBB5174470.1"/>
    <property type="molecule type" value="Genomic_DNA"/>
</dbReference>
<keyword evidence="2 3" id="KW-0378">Hydrolase</keyword>
<keyword evidence="4" id="KW-1185">Reference proteome</keyword>
<evidence type="ECO:0000313" key="3">
    <source>
        <dbReference type="EMBL" id="MBB5174470.1"/>
    </source>
</evidence>
<dbReference type="RefSeq" id="WP_184664892.1">
    <property type="nucleotide sequence ID" value="NZ_JACHHB010000013.1"/>
</dbReference>
<dbReference type="AlphaFoldDB" id="A0A840QSZ6"/>
<proteinExistence type="inferred from homology"/>
<dbReference type="PANTHER" id="PTHR31793:SF27">
    <property type="entry name" value="NOVEL THIOESTERASE SUPERFAMILY DOMAIN AND SAPOSIN A-TYPE DOMAIN CONTAINING PROTEIN (0610012H03RIK)"/>
    <property type="match status" value="1"/>
</dbReference>
<comment type="similarity">
    <text evidence="1">Belongs to the 4-hydroxybenzoyl-CoA thioesterase family.</text>
</comment>
<dbReference type="PANTHER" id="PTHR31793">
    <property type="entry name" value="4-HYDROXYBENZOYL-COA THIOESTERASE FAMILY MEMBER"/>
    <property type="match status" value="1"/>
</dbReference>
<dbReference type="EC" id="3.1.2.-" evidence="3"/>
<dbReference type="SUPFAM" id="SSF54637">
    <property type="entry name" value="Thioesterase/thiol ester dehydrase-isomerase"/>
    <property type="match status" value="1"/>
</dbReference>
<sequence length="142" mass="16369">MKISTTNVQVRYAETDQMGVVYHANYLIWCEMGRTQLINDLGFRYQDMEESGILAPVTNVNLSYKHPAKYGETILVKTWIEQYTGVQTTYGYEITNQNGDVCAFGTTDHVCVKKDSFRPVPLRRVFPDWHEVYEANKKVTTS</sequence>
<evidence type="ECO:0000313" key="4">
    <source>
        <dbReference type="Proteomes" id="UP000551878"/>
    </source>
</evidence>
<gene>
    <name evidence="3" type="ORF">HNQ41_002685</name>
</gene>
<dbReference type="InterPro" id="IPR006684">
    <property type="entry name" value="YbgC/YbaW"/>
</dbReference>
<dbReference type="PROSITE" id="PS01328">
    <property type="entry name" value="4HBCOA_THIOESTERASE"/>
    <property type="match status" value="1"/>
</dbReference>
<dbReference type="InterPro" id="IPR029069">
    <property type="entry name" value="HotDog_dom_sf"/>
</dbReference>
<dbReference type="InterPro" id="IPR008272">
    <property type="entry name" value="HB-CoA_thioesterase_AS"/>
</dbReference>
<dbReference type="PIRSF" id="PIRSF003230">
    <property type="entry name" value="YbgC"/>
    <property type="match status" value="1"/>
</dbReference>
<dbReference type="Gene3D" id="3.10.129.10">
    <property type="entry name" value="Hotdog Thioesterase"/>
    <property type="match status" value="1"/>
</dbReference>
<evidence type="ECO:0000256" key="1">
    <source>
        <dbReference type="ARBA" id="ARBA00005953"/>
    </source>
</evidence>
<dbReference type="Pfam" id="PF13279">
    <property type="entry name" value="4HBT_2"/>
    <property type="match status" value="1"/>
</dbReference>
<name>A0A840QSZ6_9BACI</name>
<protein>
    <submittedName>
        <fullName evidence="3">Acyl-CoA thioester hydrolase</fullName>
        <ecNumber evidence="3">3.1.2.-</ecNumber>
    </submittedName>
</protein>
<reference evidence="3 4" key="1">
    <citation type="submission" date="2020-08" db="EMBL/GenBank/DDBJ databases">
        <title>Genomic Encyclopedia of Type Strains, Phase IV (KMG-IV): sequencing the most valuable type-strain genomes for metagenomic binning, comparative biology and taxonomic classification.</title>
        <authorList>
            <person name="Goeker M."/>
        </authorList>
    </citation>
    <scope>NUCLEOTIDE SEQUENCE [LARGE SCALE GENOMIC DNA]</scope>
    <source>
        <strain evidence="3 4">DSM 24696</strain>
    </source>
</reference>
<dbReference type="InterPro" id="IPR050563">
    <property type="entry name" value="4-hydroxybenzoyl-CoA_TE"/>
</dbReference>
<comment type="caution">
    <text evidence="3">The sequence shown here is derived from an EMBL/GenBank/DDBJ whole genome shotgun (WGS) entry which is preliminary data.</text>
</comment>
<evidence type="ECO:0000256" key="2">
    <source>
        <dbReference type="ARBA" id="ARBA00022801"/>
    </source>
</evidence>
<dbReference type="NCBIfam" id="TIGR00051">
    <property type="entry name" value="YbgC/FadM family acyl-CoA thioesterase"/>
    <property type="match status" value="1"/>
</dbReference>
<dbReference type="GO" id="GO:0047617">
    <property type="term" value="F:fatty acyl-CoA hydrolase activity"/>
    <property type="evidence" value="ECO:0007669"/>
    <property type="project" value="TreeGrafter"/>
</dbReference>